<protein>
    <recommendedName>
        <fullName evidence="1">HTH psq-type domain-containing protein</fullName>
    </recommendedName>
</protein>
<dbReference type="GO" id="GO:0003677">
    <property type="term" value="F:DNA binding"/>
    <property type="evidence" value="ECO:0007669"/>
    <property type="project" value="InterPro"/>
</dbReference>
<accession>A0A9P8MQT5</accession>
<comment type="caution">
    <text evidence="2">The sequence shown here is derived from an EMBL/GenBank/DDBJ whole genome shotgun (WGS) entry which is preliminary data.</text>
</comment>
<evidence type="ECO:0000259" key="1">
    <source>
        <dbReference type="Pfam" id="PF05225"/>
    </source>
</evidence>
<dbReference type="RefSeq" id="XP_044716905.1">
    <property type="nucleotide sequence ID" value="XM_044868324.1"/>
</dbReference>
<proteinExistence type="predicted"/>
<dbReference type="AlphaFoldDB" id="A0A9P8MQT5"/>
<feature type="domain" description="HTH psq-type" evidence="1">
    <location>
        <begin position="36"/>
        <end position="64"/>
    </location>
</feature>
<reference evidence="2" key="1">
    <citation type="submission" date="2021-09" db="EMBL/GenBank/DDBJ databases">
        <title>A high-quality genome of the endoparasitic fungus Hirsutella rhossiliensis with a comparison of Hirsutella genomes reveals transposable elements contributing to genome size variation.</title>
        <authorList>
            <person name="Lin R."/>
            <person name="Jiao Y."/>
            <person name="Sun X."/>
            <person name="Ling J."/>
            <person name="Xie B."/>
            <person name="Cheng X."/>
        </authorList>
    </citation>
    <scope>NUCLEOTIDE SEQUENCE</scope>
    <source>
        <strain evidence="2">HR02</strain>
    </source>
</reference>
<dbReference type="OrthoDB" id="4733042at2759"/>
<dbReference type="InterPro" id="IPR007889">
    <property type="entry name" value="HTH_Psq"/>
</dbReference>
<dbReference type="Pfam" id="PF05225">
    <property type="entry name" value="HTH_psq"/>
    <property type="match status" value="1"/>
</dbReference>
<dbReference type="GeneID" id="68358982"/>
<dbReference type="EMBL" id="JAIZPD010000013">
    <property type="protein sequence ID" value="KAH0959392.1"/>
    <property type="molecule type" value="Genomic_DNA"/>
</dbReference>
<dbReference type="Proteomes" id="UP000824596">
    <property type="component" value="Unassembled WGS sequence"/>
</dbReference>
<evidence type="ECO:0000313" key="3">
    <source>
        <dbReference type="Proteomes" id="UP000824596"/>
    </source>
</evidence>
<keyword evidence="3" id="KW-1185">Reference proteome</keyword>
<organism evidence="2 3">
    <name type="scientific">Hirsutella rhossiliensis</name>
    <dbReference type="NCBI Taxonomy" id="111463"/>
    <lineage>
        <taxon>Eukaryota</taxon>
        <taxon>Fungi</taxon>
        <taxon>Dikarya</taxon>
        <taxon>Ascomycota</taxon>
        <taxon>Pezizomycotina</taxon>
        <taxon>Sordariomycetes</taxon>
        <taxon>Hypocreomycetidae</taxon>
        <taxon>Hypocreales</taxon>
        <taxon>Ophiocordycipitaceae</taxon>
        <taxon>Hirsutella</taxon>
    </lineage>
</organism>
<sequence length="117" mass="12600">MYSQIAIARAVKLVLESRESFETGRRQTRKSGQGAVQKPVSVRQAAAIFGVAKSTVQKGIARRHGDIGRIGRPRLLSDDEDDAIAAYVIWLQRSGFPASKAHVESAGGFIAPSTPQP</sequence>
<gene>
    <name evidence="2" type="ORF">HRG_09853</name>
</gene>
<evidence type="ECO:0000313" key="2">
    <source>
        <dbReference type="EMBL" id="KAH0959392.1"/>
    </source>
</evidence>
<name>A0A9P8MQT5_9HYPO</name>